<dbReference type="Proteomes" id="UP001150569">
    <property type="component" value="Unassembled WGS sequence"/>
</dbReference>
<evidence type="ECO:0000256" key="2">
    <source>
        <dbReference type="ARBA" id="ARBA00009993"/>
    </source>
</evidence>
<keyword evidence="4" id="KW-0539">Nucleus</keyword>
<dbReference type="InterPro" id="IPR001232">
    <property type="entry name" value="SKP1-like"/>
</dbReference>
<dbReference type="AlphaFoldDB" id="A0A9W8E289"/>
<name>A0A9W8E289_9FUNG</name>
<organism evidence="6 7">
    <name type="scientific">Tieghemiomyces parasiticus</name>
    <dbReference type="NCBI Taxonomy" id="78921"/>
    <lineage>
        <taxon>Eukaryota</taxon>
        <taxon>Fungi</taxon>
        <taxon>Fungi incertae sedis</taxon>
        <taxon>Zoopagomycota</taxon>
        <taxon>Kickxellomycotina</taxon>
        <taxon>Dimargaritomycetes</taxon>
        <taxon>Dimargaritales</taxon>
        <taxon>Dimargaritaceae</taxon>
        <taxon>Tieghemiomyces</taxon>
    </lineage>
</organism>
<feature type="domain" description="SKP1 component POZ" evidence="5">
    <location>
        <begin position="18"/>
        <end position="81"/>
    </location>
</feature>
<comment type="subcellular location">
    <subcellularLocation>
        <location evidence="1">Nucleus</location>
    </subcellularLocation>
</comment>
<evidence type="ECO:0000256" key="4">
    <source>
        <dbReference type="ARBA" id="ARBA00023242"/>
    </source>
</evidence>
<dbReference type="InterPro" id="IPR039948">
    <property type="entry name" value="ELC1"/>
</dbReference>
<dbReference type="OrthoDB" id="249087at2759"/>
<dbReference type="SMART" id="SM00512">
    <property type="entry name" value="Skp1"/>
    <property type="match status" value="1"/>
</dbReference>
<proteinExistence type="inferred from homology"/>
<dbReference type="Gene3D" id="3.30.710.10">
    <property type="entry name" value="Potassium Channel Kv1.1, Chain A"/>
    <property type="match status" value="1"/>
</dbReference>
<dbReference type="InterPro" id="IPR011333">
    <property type="entry name" value="SKP1/BTB/POZ_sf"/>
</dbReference>
<dbReference type="CDD" id="cd18321">
    <property type="entry name" value="BTB_POZ_EloC"/>
    <property type="match status" value="1"/>
</dbReference>
<comment type="similarity">
    <text evidence="2">Belongs to the SKP1 family.</text>
</comment>
<protein>
    <recommendedName>
        <fullName evidence="3">Elongin-C</fullName>
    </recommendedName>
</protein>
<evidence type="ECO:0000313" key="6">
    <source>
        <dbReference type="EMBL" id="KAJ1928763.1"/>
    </source>
</evidence>
<comment type="caution">
    <text evidence="6">The sequence shown here is derived from an EMBL/GenBank/DDBJ whole genome shotgun (WGS) entry which is preliminary data.</text>
</comment>
<reference evidence="6" key="1">
    <citation type="submission" date="2022-07" db="EMBL/GenBank/DDBJ databases">
        <title>Phylogenomic reconstructions and comparative analyses of Kickxellomycotina fungi.</title>
        <authorList>
            <person name="Reynolds N.K."/>
            <person name="Stajich J.E."/>
            <person name="Barry K."/>
            <person name="Grigoriev I.V."/>
            <person name="Crous P."/>
            <person name="Smith M.E."/>
        </authorList>
    </citation>
    <scope>NUCLEOTIDE SEQUENCE</scope>
    <source>
        <strain evidence="6">RSA 861</strain>
    </source>
</reference>
<keyword evidence="7" id="KW-1185">Reference proteome</keyword>
<dbReference type="InterPro" id="IPR016073">
    <property type="entry name" value="Skp1_comp_POZ"/>
</dbReference>
<dbReference type="GO" id="GO:0005634">
    <property type="term" value="C:nucleus"/>
    <property type="evidence" value="ECO:0007669"/>
    <property type="project" value="UniProtKB-SubCell"/>
</dbReference>
<gene>
    <name evidence="6" type="primary">ELC1_2</name>
    <name evidence="6" type="ORF">IWQ60_001763</name>
</gene>
<evidence type="ECO:0000313" key="7">
    <source>
        <dbReference type="Proteomes" id="UP001150569"/>
    </source>
</evidence>
<accession>A0A9W8E289</accession>
<dbReference type="EMBL" id="JANBPT010000060">
    <property type="protein sequence ID" value="KAJ1928763.1"/>
    <property type="molecule type" value="Genomic_DNA"/>
</dbReference>
<evidence type="ECO:0000256" key="1">
    <source>
        <dbReference type="ARBA" id="ARBA00004123"/>
    </source>
</evidence>
<dbReference type="PANTHER" id="PTHR20648">
    <property type="entry name" value="ELONGIN-C"/>
    <property type="match status" value="1"/>
</dbReference>
<dbReference type="GO" id="GO:0006511">
    <property type="term" value="P:ubiquitin-dependent protein catabolic process"/>
    <property type="evidence" value="ECO:0007669"/>
    <property type="project" value="InterPro"/>
</dbReference>
<evidence type="ECO:0000256" key="3">
    <source>
        <dbReference type="ARBA" id="ARBA00021347"/>
    </source>
</evidence>
<sequence>MTRGIPIFSAAASTNEGFVKLISNDGFVCYLPKPVACGSGTIRSLLSSSEDFMEARTNELTFQVIRGPILEKVCQYLFYKHKYDQTWTDIPEFPIEPEIALELLMTSDFLDV</sequence>
<dbReference type="Pfam" id="PF03931">
    <property type="entry name" value="Skp1_POZ"/>
    <property type="match status" value="1"/>
</dbReference>
<dbReference type="FunFam" id="3.30.710.10:FF:000035">
    <property type="entry name" value="Elongin C transcription elongation factor"/>
    <property type="match status" value="1"/>
</dbReference>
<evidence type="ECO:0000259" key="5">
    <source>
        <dbReference type="Pfam" id="PF03931"/>
    </source>
</evidence>
<dbReference type="SUPFAM" id="SSF54695">
    <property type="entry name" value="POZ domain"/>
    <property type="match status" value="1"/>
</dbReference>